<organism evidence="6 7">
    <name type="scientific">Mucilaginibacter terrae</name>
    <dbReference type="NCBI Taxonomy" id="1955052"/>
    <lineage>
        <taxon>Bacteria</taxon>
        <taxon>Pseudomonadati</taxon>
        <taxon>Bacteroidota</taxon>
        <taxon>Sphingobacteriia</taxon>
        <taxon>Sphingobacteriales</taxon>
        <taxon>Sphingobacteriaceae</taxon>
        <taxon>Mucilaginibacter</taxon>
    </lineage>
</organism>
<reference evidence="7" key="1">
    <citation type="submission" date="2023-07" db="EMBL/GenBank/DDBJ databases">
        <title>Functional and genomic diversity of the sorghum phyllosphere microbiome.</title>
        <authorList>
            <person name="Shade A."/>
        </authorList>
    </citation>
    <scope>NUCLEOTIDE SEQUENCE [LARGE SCALE GENOMIC DNA]</scope>
    <source>
        <strain evidence="7">SORGH_AS_0422</strain>
    </source>
</reference>
<dbReference type="PROSITE" id="PS00194">
    <property type="entry name" value="THIOREDOXIN_1"/>
    <property type="match status" value="1"/>
</dbReference>
<comment type="subcellular location">
    <subcellularLocation>
        <location evidence="1">Cell envelope</location>
    </subcellularLocation>
</comment>
<dbReference type="InterPro" id="IPR000866">
    <property type="entry name" value="AhpC/TSA"/>
</dbReference>
<dbReference type="SUPFAM" id="SSF52833">
    <property type="entry name" value="Thioredoxin-like"/>
    <property type="match status" value="1"/>
</dbReference>
<dbReference type="InterPro" id="IPR017937">
    <property type="entry name" value="Thioredoxin_CS"/>
</dbReference>
<name>A0ABU3GVL9_9SPHI</name>
<dbReference type="InterPro" id="IPR036249">
    <property type="entry name" value="Thioredoxin-like_sf"/>
</dbReference>
<keyword evidence="7" id="KW-1185">Reference proteome</keyword>
<keyword evidence="3" id="KW-1015">Disulfide bond</keyword>
<evidence type="ECO:0000313" key="6">
    <source>
        <dbReference type="EMBL" id="MDT3403705.1"/>
    </source>
</evidence>
<proteinExistence type="predicted"/>
<comment type="caution">
    <text evidence="6">The sequence shown here is derived from an EMBL/GenBank/DDBJ whole genome shotgun (WGS) entry which is preliminary data.</text>
</comment>
<keyword evidence="4" id="KW-0676">Redox-active center</keyword>
<dbReference type="RefSeq" id="WP_311950939.1">
    <property type="nucleotide sequence ID" value="NZ_JAVLVU010000001.1"/>
</dbReference>
<dbReference type="Pfam" id="PF14289">
    <property type="entry name" value="DUF4369"/>
    <property type="match status" value="1"/>
</dbReference>
<accession>A0ABU3GVL9</accession>
<evidence type="ECO:0000313" key="7">
    <source>
        <dbReference type="Proteomes" id="UP001258315"/>
    </source>
</evidence>
<feature type="domain" description="Thioredoxin" evidence="5">
    <location>
        <begin position="224"/>
        <end position="365"/>
    </location>
</feature>
<evidence type="ECO:0000256" key="4">
    <source>
        <dbReference type="ARBA" id="ARBA00023284"/>
    </source>
</evidence>
<dbReference type="Gene3D" id="3.40.30.10">
    <property type="entry name" value="Glutaredoxin"/>
    <property type="match status" value="1"/>
</dbReference>
<dbReference type="EMBL" id="JAVLVU010000001">
    <property type="protein sequence ID" value="MDT3403705.1"/>
    <property type="molecule type" value="Genomic_DNA"/>
</dbReference>
<evidence type="ECO:0000259" key="5">
    <source>
        <dbReference type="PROSITE" id="PS51352"/>
    </source>
</evidence>
<dbReference type="InterPro" id="IPR025380">
    <property type="entry name" value="DUF4369"/>
</dbReference>
<dbReference type="InterPro" id="IPR050553">
    <property type="entry name" value="Thioredoxin_ResA/DsbE_sf"/>
</dbReference>
<evidence type="ECO:0000256" key="1">
    <source>
        <dbReference type="ARBA" id="ARBA00004196"/>
    </source>
</evidence>
<protein>
    <submittedName>
        <fullName evidence="6">Peroxiredoxin</fullName>
    </submittedName>
</protein>
<dbReference type="PROSITE" id="PS51352">
    <property type="entry name" value="THIOREDOXIN_2"/>
    <property type="match status" value="1"/>
</dbReference>
<dbReference type="Pfam" id="PF00578">
    <property type="entry name" value="AhpC-TSA"/>
    <property type="match status" value="1"/>
</dbReference>
<sequence length="365" mass="40702">MKYILSLITIVILSAAKFYAPMPGYKITGTVTGLPNNTWLYLRTAKPDINIDSCKVLNGKFTMSGKIAEKATPVYLHTAQYTNYVSFWLENASINIKLKAGEFKKAAITGSATEDEDRLADKLKAPITHKIDSLAKAAKLIKDKAARKDIYAQIEVLEQQEKQADRDYVRNHPNSLVSANILNIYASTWGKDTTVALYNNMTAAIKATSYGRDIKEFITLNKDVKVSGQYVDFEQTNTSGKTIKLSELKGKYILLDFWASWCGPCREENVNLVKTYAKFKDKGFEVLGVSADESKKDWLKAVDSDKLVWENVCDLRGDKNKAALTYGINAYPTNFLINEKGTIIAKNLRGKALDDKLTELLGGSM</sequence>
<dbReference type="InterPro" id="IPR013766">
    <property type="entry name" value="Thioredoxin_domain"/>
</dbReference>
<evidence type="ECO:0000256" key="3">
    <source>
        <dbReference type="ARBA" id="ARBA00023157"/>
    </source>
</evidence>
<dbReference type="CDD" id="cd02966">
    <property type="entry name" value="TlpA_like_family"/>
    <property type="match status" value="1"/>
</dbReference>
<gene>
    <name evidence="6" type="ORF">QE417_002777</name>
</gene>
<dbReference type="PANTHER" id="PTHR42852:SF6">
    <property type="entry name" value="THIOL:DISULFIDE INTERCHANGE PROTEIN DSBE"/>
    <property type="match status" value="1"/>
</dbReference>
<keyword evidence="2" id="KW-0201">Cytochrome c-type biogenesis</keyword>
<evidence type="ECO:0000256" key="2">
    <source>
        <dbReference type="ARBA" id="ARBA00022748"/>
    </source>
</evidence>
<dbReference type="PANTHER" id="PTHR42852">
    <property type="entry name" value="THIOL:DISULFIDE INTERCHANGE PROTEIN DSBE"/>
    <property type="match status" value="1"/>
</dbReference>
<dbReference type="Proteomes" id="UP001258315">
    <property type="component" value="Unassembled WGS sequence"/>
</dbReference>